<protein>
    <submittedName>
        <fullName evidence="2">Putative doublesex</fullName>
    </submittedName>
</protein>
<proteinExistence type="predicted"/>
<organism evidence="2">
    <name type="scientific">Anopheles darlingi</name>
    <name type="common">Mosquito</name>
    <dbReference type="NCBI Taxonomy" id="43151"/>
    <lineage>
        <taxon>Eukaryota</taxon>
        <taxon>Metazoa</taxon>
        <taxon>Ecdysozoa</taxon>
        <taxon>Arthropoda</taxon>
        <taxon>Hexapoda</taxon>
        <taxon>Insecta</taxon>
        <taxon>Pterygota</taxon>
        <taxon>Neoptera</taxon>
        <taxon>Endopterygota</taxon>
        <taxon>Diptera</taxon>
        <taxon>Nematocera</taxon>
        <taxon>Culicoidea</taxon>
        <taxon>Culicidae</taxon>
        <taxon>Anophelinae</taxon>
        <taxon>Anopheles</taxon>
    </lineage>
</organism>
<name>A0A2M4DH77_ANODA</name>
<reference evidence="2" key="1">
    <citation type="submission" date="2018-01" db="EMBL/GenBank/DDBJ databases">
        <title>An insight into the sialome of Amazonian anophelines.</title>
        <authorList>
            <person name="Ribeiro J.M."/>
            <person name="Scarpassa V."/>
            <person name="Calvo E."/>
        </authorList>
    </citation>
    <scope>NUCLEOTIDE SEQUENCE</scope>
</reference>
<keyword evidence="1" id="KW-1133">Transmembrane helix</keyword>
<sequence length="156" mass="16807">MSPSSVDRASEGGSIILMLCSLSLALARSLSLYLVCPVLAPLRSHWTHRRGVLGVPASEVQPTKASTLQLASTPRSRRLWNCAGRKRSHRFQSTGVIRAHEACQEVHELAGMLRTPQSARGQSAENQSPTSVAISRPNATVARGNPLHRFTSAVSC</sequence>
<dbReference type="AlphaFoldDB" id="A0A2M4DH77"/>
<dbReference type="EMBL" id="GGFL01012691">
    <property type="protein sequence ID" value="MBW76869.1"/>
    <property type="molecule type" value="Transcribed_RNA"/>
</dbReference>
<evidence type="ECO:0000256" key="1">
    <source>
        <dbReference type="SAM" id="Phobius"/>
    </source>
</evidence>
<feature type="transmembrane region" description="Helical" evidence="1">
    <location>
        <begin position="15"/>
        <end position="40"/>
    </location>
</feature>
<evidence type="ECO:0000313" key="2">
    <source>
        <dbReference type="EMBL" id="MBW76869.1"/>
    </source>
</evidence>
<keyword evidence="1" id="KW-0472">Membrane</keyword>
<keyword evidence="1" id="KW-0812">Transmembrane</keyword>
<accession>A0A2M4DH77</accession>